<evidence type="ECO:0000259" key="4">
    <source>
        <dbReference type="Pfam" id="PF18313"/>
    </source>
</evidence>
<protein>
    <submittedName>
        <fullName evidence="5">Acetyl-CoA acetyltransferase</fullName>
    </submittedName>
</protein>
<evidence type="ECO:0000256" key="1">
    <source>
        <dbReference type="ARBA" id="ARBA00010982"/>
    </source>
</evidence>
<reference evidence="5 6" key="1">
    <citation type="submission" date="2024-12" db="EMBL/GenBank/DDBJ databases">
        <title>Pseudomonas species isolated from Lotus nodules promote plant growth.</title>
        <authorList>
            <person name="Yu Y.-H."/>
            <person name="Kurtenbach J."/>
            <person name="Crosbie D."/>
            <person name="Brachmann A."/>
            <person name="Marin M."/>
        </authorList>
    </citation>
    <scope>NUCLEOTIDE SEQUENCE [LARGE SCALE GENOMIC DNA]</scope>
    <source>
        <strain evidence="5 6">PLb11B</strain>
    </source>
</reference>
<evidence type="ECO:0000313" key="5">
    <source>
        <dbReference type="EMBL" id="MFL8999571.1"/>
    </source>
</evidence>
<dbReference type="Gene3D" id="3.40.47.10">
    <property type="match status" value="1"/>
</dbReference>
<accession>A0ABW8W655</accession>
<dbReference type="InterPro" id="IPR040771">
    <property type="entry name" value="TLP1_add_C"/>
</dbReference>
<feature type="domain" description="Thiolase-like protein type 1 additional C-terminal" evidence="4">
    <location>
        <begin position="419"/>
        <end position="490"/>
    </location>
</feature>
<sequence>MKSELSAERIPVIVGVGEITDRPDQLLEGLEPIALMEYALRRAEQDAGVELLAELDALDIVNEVSWPYPDALSLLGQRLGITPRHACYGEVGGESPVRFIHEAALRIARGESRVAAVVGAEATHTVSKAQKVGLTLPWAEREANPRMTRGKDLVHPFSLAHGIFSPVTIYPLYENATLAAWGQTPEQALTESGHLWRRYAQVAAHNPFAWSQDVPEAESIVAAGPQNRLIAWPYTKQMVANPMVNQGAAILLTSLAHARELGIAPEQMVFVHAGAAAREPRDYLAREQLQRSDAQDAVLEAVVTSVGGDAQAFTALELYSCFPCVPKMARRTLGLDDSVEATVTGGLSFFGAPLNNYMTHAAAAMVRRLRNQVDGLGLLYGQGEFVTKHHALVLASTAPQVALSQDYSVQSIVEARRGVIPELIGTYEGRASVETFTLVHQRDGAVEFGFVVARTPQRQRLLARVSADDERTLSFLTDPLHSPVGGYGQVSQGDNGLLQWSSER</sequence>
<comment type="similarity">
    <text evidence="1">Belongs to the thiolase-like superfamily. Thiolase family.</text>
</comment>
<organism evidence="5 6">
    <name type="scientific">Pseudomonas azerbaijanorientalis</name>
    <dbReference type="NCBI Taxonomy" id="2842350"/>
    <lineage>
        <taxon>Bacteria</taxon>
        <taxon>Pseudomonadati</taxon>
        <taxon>Pseudomonadota</taxon>
        <taxon>Gammaproteobacteria</taxon>
        <taxon>Pseudomonadales</taxon>
        <taxon>Pseudomonadaceae</taxon>
        <taxon>Pseudomonas</taxon>
    </lineage>
</organism>
<dbReference type="EMBL" id="JBJNUY010000005">
    <property type="protein sequence ID" value="MFL8999571.1"/>
    <property type="molecule type" value="Genomic_DNA"/>
</dbReference>
<dbReference type="InterPro" id="IPR016039">
    <property type="entry name" value="Thiolase-like"/>
</dbReference>
<evidence type="ECO:0000256" key="2">
    <source>
        <dbReference type="ARBA" id="ARBA00022679"/>
    </source>
</evidence>
<name>A0ABW8W655_9PSED</name>
<evidence type="ECO:0000256" key="3">
    <source>
        <dbReference type="ARBA" id="ARBA00023315"/>
    </source>
</evidence>
<evidence type="ECO:0000313" key="6">
    <source>
        <dbReference type="Proteomes" id="UP001628646"/>
    </source>
</evidence>
<proteinExistence type="inferred from homology"/>
<dbReference type="RefSeq" id="WP_407800245.1">
    <property type="nucleotide sequence ID" value="NZ_JBJNUX010000004.1"/>
</dbReference>
<keyword evidence="6" id="KW-1185">Reference proteome</keyword>
<dbReference type="PANTHER" id="PTHR18919">
    <property type="entry name" value="ACETYL-COA C-ACYLTRANSFERASE"/>
    <property type="match status" value="1"/>
</dbReference>
<dbReference type="NCBIfam" id="NF006106">
    <property type="entry name" value="PRK08257.1-5"/>
    <property type="match status" value="1"/>
</dbReference>
<dbReference type="Proteomes" id="UP001628646">
    <property type="component" value="Unassembled WGS sequence"/>
</dbReference>
<dbReference type="Gene3D" id="2.40.50.840">
    <property type="match status" value="1"/>
</dbReference>
<dbReference type="SUPFAM" id="SSF53901">
    <property type="entry name" value="Thiolase-like"/>
    <property type="match status" value="1"/>
</dbReference>
<dbReference type="Pfam" id="PF18313">
    <property type="entry name" value="TLP1_add_C"/>
    <property type="match status" value="1"/>
</dbReference>
<keyword evidence="2" id="KW-0808">Transferase</keyword>
<keyword evidence="3" id="KW-0012">Acyltransferase</keyword>
<gene>
    <name evidence="5" type="ORF">ACJ8NA_13020</name>
</gene>
<comment type="caution">
    <text evidence="5">The sequence shown here is derived from an EMBL/GenBank/DDBJ whole genome shotgun (WGS) entry which is preliminary data.</text>
</comment>
<dbReference type="PANTHER" id="PTHR18919:SF139">
    <property type="entry name" value="THIOLASE-LIKE PROTEIN TYPE 1 ADDITIONAL C-TERMINAL DOMAIN-CONTAINING PROTEIN"/>
    <property type="match status" value="1"/>
</dbReference>